<sequence length="89" mass="9595">MVGADRVNHQNQELVATGKLCKAVPVGESMRRQHGRPAGSKNKPKPPIIIARDSANVLKAHAMEVSSGCGVNESLLRAFPEESRGEYLC</sequence>
<accession>A0A328E297</accession>
<evidence type="ECO:0000313" key="2">
    <source>
        <dbReference type="Proteomes" id="UP000249390"/>
    </source>
</evidence>
<comment type="caution">
    <text evidence="1">The sequence shown here is derived from an EMBL/GenBank/DDBJ whole genome shotgun (WGS) entry which is preliminary data.</text>
</comment>
<keyword evidence="2" id="KW-1185">Reference proteome</keyword>
<dbReference type="AlphaFoldDB" id="A0A328E297"/>
<reference evidence="1 2" key="1">
    <citation type="submission" date="2018-06" db="EMBL/GenBank/DDBJ databases">
        <title>The Genome of Cuscuta australis (Dodder) Provides Insight into the Evolution of Plant Parasitism.</title>
        <authorList>
            <person name="Liu H."/>
        </authorList>
    </citation>
    <scope>NUCLEOTIDE SEQUENCE [LARGE SCALE GENOMIC DNA]</scope>
    <source>
        <strain evidence="2">cv. Yunnan</strain>
        <tissue evidence="1">Vines</tissue>
    </source>
</reference>
<dbReference type="Proteomes" id="UP000249390">
    <property type="component" value="Unassembled WGS sequence"/>
</dbReference>
<name>A0A328E297_9ASTE</name>
<proteinExistence type="predicted"/>
<protein>
    <submittedName>
        <fullName evidence="1">Uncharacterized protein</fullName>
    </submittedName>
</protein>
<dbReference type="PANTHER" id="PTHR31100">
    <property type="entry name" value="AT-HOOK MOTIF NUCLEAR-LOCALIZED PROTEIN 15"/>
    <property type="match status" value="1"/>
</dbReference>
<dbReference type="GO" id="GO:0005634">
    <property type="term" value="C:nucleus"/>
    <property type="evidence" value="ECO:0007669"/>
    <property type="project" value="TreeGrafter"/>
</dbReference>
<dbReference type="GO" id="GO:0003700">
    <property type="term" value="F:DNA-binding transcription factor activity"/>
    <property type="evidence" value="ECO:0007669"/>
    <property type="project" value="TreeGrafter"/>
</dbReference>
<dbReference type="PANTHER" id="PTHR31100:SF48">
    <property type="entry name" value="AT-HOOK MOTIF NUCLEAR-LOCALIZED PROTEIN 16"/>
    <property type="match status" value="1"/>
</dbReference>
<evidence type="ECO:0000313" key="1">
    <source>
        <dbReference type="EMBL" id="RAL51620.1"/>
    </source>
</evidence>
<dbReference type="GO" id="GO:0003680">
    <property type="term" value="F:minor groove of adenine-thymine-rich DNA binding"/>
    <property type="evidence" value="ECO:0007669"/>
    <property type="project" value="InterPro"/>
</dbReference>
<gene>
    <name evidence="1" type="ORF">DM860_018160</name>
</gene>
<dbReference type="EMBL" id="NQVE01000047">
    <property type="protein sequence ID" value="RAL51620.1"/>
    <property type="molecule type" value="Genomic_DNA"/>
</dbReference>
<organism evidence="1 2">
    <name type="scientific">Cuscuta australis</name>
    <dbReference type="NCBI Taxonomy" id="267555"/>
    <lineage>
        <taxon>Eukaryota</taxon>
        <taxon>Viridiplantae</taxon>
        <taxon>Streptophyta</taxon>
        <taxon>Embryophyta</taxon>
        <taxon>Tracheophyta</taxon>
        <taxon>Spermatophyta</taxon>
        <taxon>Magnoliopsida</taxon>
        <taxon>eudicotyledons</taxon>
        <taxon>Gunneridae</taxon>
        <taxon>Pentapetalae</taxon>
        <taxon>asterids</taxon>
        <taxon>lamiids</taxon>
        <taxon>Solanales</taxon>
        <taxon>Convolvulaceae</taxon>
        <taxon>Cuscuteae</taxon>
        <taxon>Cuscuta</taxon>
        <taxon>Cuscuta subgen. Grammica</taxon>
        <taxon>Cuscuta sect. Cleistogrammica</taxon>
    </lineage>
</organism>
<dbReference type="InterPro" id="IPR014476">
    <property type="entry name" value="AHL15-29"/>
</dbReference>
<dbReference type="GO" id="GO:0010228">
    <property type="term" value="P:vegetative to reproductive phase transition of meristem"/>
    <property type="evidence" value="ECO:0007669"/>
    <property type="project" value="TreeGrafter"/>
</dbReference>